<dbReference type="AlphaFoldDB" id="A2EDP6"/>
<dbReference type="EMBL" id="DS113362">
    <property type="protein sequence ID" value="EAY09211.1"/>
    <property type="molecule type" value="Genomic_DNA"/>
</dbReference>
<sequence>MSNQELTKEQIQQLLDENTHLIKVILTCQNEGRIMDAMLYQTRFQLNLTQLAACADNHKHPSQNTPIPDSRSQAQITRFVRAANSMGFKDLNALADTCDIPLDKIGPIGVAYVAFLRRQNRFNEAQNLEKELTAQGFEIKQD</sequence>
<evidence type="ECO:0000259" key="2">
    <source>
        <dbReference type="Pfam" id="PF05030"/>
    </source>
</evidence>
<gene>
    <name evidence="3" type="ORF">TVAG_309000</name>
</gene>
<comment type="similarity">
    <text evidence="1">Belongs to the SS18 family.</text>
</comment>
<dbReference type="Pfam" id="PF05030">
    <property type="entry name" value="SSXT"/>
    <property type="match status" value="1"/>
</dbReference>
<dbReference type="InterPro" id="IPR007726">
    <property type="entry name" value="SS18_N"/>
</dbReference>
<accession>A2EDP6</accession>
<name>A2EDP6_TRIV3</name>
<reference evidence="3" key="1">
    <citation type="submission" date="2006-10" db="EMBL/GenBank/DDBJ databases">
        <authorList>
            <person name="Amadeo P."/>
            <person name="Zhao Q."/>
            <person name="Wortman J."/>
            <person name="Fraser-Liggett C."/>
            <person name="Carlton J."/>
        </authorList>
    </citation>
    <scope>NUCLEOTIDE SEQUENCE</scope>
    <source>
        <strain evidence="3">G3</strain>
    </source>
</reference>
<evidence type="ECO:0000313" key="3">
    <source>
        <dbReference type="EMBL" id="EAY09211.1"/>
    </source>
</evidence>
<dbReference type="SMR" id="A2EDP6"/>
<dbReference type="KEGG" id="tva:4767127"/>
<evidence type="ECO:0000256" key="1">
    <source>
        <dbReference type="ARBA" id="ARBA00007945"/>
    </source>
</evidence>
<proteinExistence type="inferred from homology"/>
<dbReference type="OrthoDB" id="10265171at2759"/>
<dbReference type="InParanoid" id="A2EDP6"/>
<dbReference type="STRING" id="5722.A2EDP6"/>
<dbReference type="VEuPathDB" id="TrichDB:TVAG_309000"/>
<dbReference type="Proteomes" id="UP000001542">
    <property type="component" value="Unassembled WGS sequence"/>
</dbReference>
<dbReference type="RefSeq" id="XP_001321434.1">
    <property type="nucleotide sequence ID" value="XM_001321399.1"/>
</dbReference>
<feature type="domain" description="SS18 N-terminal" evidence="2">
    <location>
        <begin position="3"/>
        <end position="63"/>
    </location>
</feature>
<reference evidence="3" key="2">
    <citation type="journal article" date="2007" name="Science">
        <title>Draft genome sequence of the sexually transmitted pathogen Trichomonas vaginalis.</title>
        <authorList>
            <person name="Carlton J.M."/>
            <person name="Hirt R.P."/>
            <person name="Silva J.C."/>
            <person name="Delcher A.L."/>
            <person name="Schatz M."/>
            <person name="Zhao Q."/>
            <person name="Wortman J.R."/>
            <person name="Bidwell S.L."/>
            <person name="Alsmark U.C.M."/>
            <person name="Besteiro S."/>
            <person name="Sicheritz-Ponten T."/>
            <person name="Noel C.J."/>
            <person name="Dacks J.B."/>
            <person name="Foster P.G."/>
            <person name="Simillion C."/>
            <person name="Van de Peer Y."/>
            <person name="Miranda-Saavedra D."/>
            <person name="Barton G.J."/>
            <person name="Westrop G.D."/>
            <person name="Mueller S."/>
            <person name="Dessi D."/>
            <person name="Fiori P.L."/>
            <person name="Ren Q."/>
            <person name="Paulsen I."/>
            <person name="Zhang H."/>
            <person name="Bastida-Corcuera F.D."/>
            <person name="Simoes-Barbosa A."/>
            <person name="Brown M.T."/>
            <person name="Hayes R.D."/>
            <person name="Mukherjee M."/>
            <person name="Okumura C.Y."/>
            <person name="Schneider R."/>
            <person name="Smith A.J."/>
            <person name="Vanacova S."/>
            <person name="Villalvazo M."/>
            <person name="Haas B.J."/>
            <person name="Pertea M."/>
            <person name="Feldblyum T.V."/>
            <person name="Utterback T.R."/>
            <person name="Shu C.L."/>
            <person name="Osoegawa K."/>
            <person name="de Jong P.J."/>
            <person name="Hrdy I."/>
            <person name="Horvathova L."/>
            <person name="Zubacova Z."/>
            <person name="Dolezal P."/>
            <person name="Malik S.B."/>
            <person name="Logsdon J.M. Jr."/>
            <person name="Henze K."/>
            <person name="Gupta A."/>
            <person name="Wang C.C."/>
            <person name="Dunne R.L."/>
            <person name="Upcroft J.A."/>
            <person name="Upcroft P."/>
            <person name="White O."/>
            <person name="Salzberg S.L."/>
            <person name="Tang P."/>
            <person name="Chiu C.-H."/>
            <person name="Lee Y.-S."/>
            <person name="Embley T.M."/>
            <person name="Coombs G.H."/>
            <person name="Mottram J.C."/>
            <person name="Tachezy J."/>
            <person name="Fraser-Liggett C.M."/>
            <person name="Johnson P.J."/>
        </authorList>
    </citation>
    <scope>NUCLEOTIDE SEQUENCE [LARGE SCALE GENOMIC DNA]</scope>
    <source>
        <strain evidence="3">G3</strain>
    </source>
</reference>
<evidence type="ECO:0000313" key="4">
    <source>
        <dbReference type="Proteomes" id="UP000001542"/>
    </source>
</evidence>
<keyword evidence="4" id="KW-1185">Reference proteome</keyword>
<protein>
    <recommendedName>
        <fullName evidence="2">SS18 N-terminal domain-containing protein</fullName>
    </recommendedName>
</protein>
<organism evidence="3 4">
    <name type="scientific">Trichomonas vaginalis (strain ATCC PRA-98 / G3)</name>
    <dbReference type="NCBI Taxonomy" id="412133"/>
    <lineage>
        <taxon>Eukaryota</taxon>
        <taxon>Metamonada</taxon>
        <taxon>Parabasalia</taxon>
        <taxon>Trichomonadida</taxon>
        <taxon>Trichomonadidae</taxon>
        <taxon>Trichomonas</taxon>
    </lineage>
</organism>
<dbReference type="VEuPathDB" id="TrichDB:TVAGG3_0944690"/>